<dbReference type="SUPFAM" id="SSF48403">
    <property type="entry name" value="Ankyrin repeat"/>
    <property type="match status" value="1"/>
</dbReference>
<dbReference type="InterPro" id="IPR002110">
    <property type="entry name" value="Ankyrin_rpt"/>
</dbReference>
<proteinExistence type="predicted"/>
<dbReference type="Proteomes" id="UP000242791">
    <property type="component" value="Unassembled WGS sequence"/>
</dbReference>
<reference evidence="2 3" key="1">
    <citation type="submission" date="2015-08" db="EMBL/GenBank/DDBJ databases">
        <title>Emmonsia species relationships and genome sequence.</title>
        <authorList>
            <person name="Cuomo C.A."/>
            <person name="Schwartz I.S."/>
            <person name="Kenyon C."/>
            <person name="De Hoog G.S."/>
            <person name="Govender N.P."/>
            <person name="Botha A."/>
            <person name="Moreno L."/>
            <person name="De Vries M."/>
            <person name="Munoz J.F."/>
            <person name="Stielow J.B."/>
        </authorList>
    </citation>
    <scope>NUCLEOTIDE SEQUENCE [LARGE SCALE GENOMIC DNA]</scope>
    <source>
        <strain evidence="2 3">EI222</strain>
    </source>
</reference>
<accession>A0A1J9Q9G9</accession>
<evidence type="ECO:0000256" key="1">
    <source>
        <dbReference type="PROSITE-ProRule" id="PRU00023"/>
    </source>
</evidence>
<dbReference type="InterPro" id="IPR036770">
    <property type="entry name" value="Ankyrin_rpt-contain_sf"/>
</dbReference>
<dbReference type="STRING" id="1658174.A0A1J9Q9G9"/>
<protein>
    <submittedName>
        <fullName evidence="2">Uncharacterized protein</fullName>
    </submittedName>
</protein>
<dbReference type="Gene3D" id="1.25.40.20">
    <property type="entry name" value="Ankyrin repeat-containing domain"/>
    <property type="match status" value="1"/>
</dbReference>
<sequence length="215" mass="23325">MLQVYSGKLNRAEVLQLFGAHFSGGLDEEDDEDFMTALALAIFSNDLISVEQLILLGARVSQAIIYDIMQGPFTHAIDSNNITLMKLLRVSGEDPDEGDANAHSSPTTLALALSKISGGTPLSRAASCRDIPIIQLLFGDGAEIIPKARHEAPQKGCPHVATHLLKHPAREERTLQKQLAWHPPFSIGVKGAMDLFANSWSGSECFEKHSEAAVR</sequence>
<dbReference type="VEuPathDB" id="FungiDB:ACJ73_09462"/>
<dbReference type="PROSITE" id="PS50088">
    <property type="entry name" value="ANK_REPEAT"/>
    <property type="match status" value="1"/>
</dbReference>
<keyword evidence="1" id="KW-0040">ANK repeat</keyword>
<keyword evidence="3" id="KW-1185">Reference proteome</keyword>
<feature type="repeat" description="ANK" evidence="1">
    <location>
        <begin position="117"/>
        <end position="149"/>
    </location>
</feature>
<dbReference type="OrthoDB" id="366390at2759"/>
<name>A0A1J9Q9G9_9EURO</name>
<gene>
    <name evidence="2" type="ORF">ACJ73_09462</name>
</gene>
<dbReference type="EMBL" id="LGTZ01002683">
    <property type="protein sequence ID" value="OJD11821.1"/>
    <property type="molecule type" value="Genomic_DNA"/>
</dbReference>
<dbReference type="AlphaFoldDB" id="A0A1J9Q9G9"/>
<evidence type="ECO:0000313" key="3">
    <source>
        <dbReference type="Proteomes" id="UP000242791"/>
    </source>
</evidence>
<comment type="caution">
    <text evidence="2">The sequence shown here is derived from an EMBL/GenBank/DDBJ whole genome shotgun (WGS) entry which is preliminary data.</text>
</comment>
<evidence type="ECO:0000313" key="2">
    <source>
        <dbReference type="EMBL" id="OJD11821.1"/>
    </source>
</evidence>
<organism evidence="2 3">
    <name type="scientific">Blastomyces percursus</name>
    <dbReference type="NCBI Taxonomy" id="1658174"/>
    <lineage>
        <taxon>Eukaryota</taxon>
        <taxon>Fungi</taxon>
        <taxon>Dikarya</taxon>
        <taxon>Ascomycota</taxon>
        <taxon>Pezizomycotina</taxon>
        <taxon>Eurotiomycetes</taxon>
        <taxon>Eurotiomycetidae</taxon>
        <taxon>Onygenales</taxon>
        <taxon>Ajellomycetaceae</taxon>
        <taxon>Blastomyces</taxon>
    </lineage>
</organism>